<dbReference type="PANTHER" id="PTHR43298">
    <property type="entry name" value="MULTIDRUG RESISTANCE PROTEIN NORM-RELATED"/>
    <property type="match status" value="1"/>
</dbReference>
<feature type="transmembrane region" description="Helical" evidence="13">
    <location>
        <begin position="313"/>
        <end position="334"/>
    </location>
</feature>
<keyword evidence="9 13" id="KW-1133">Transmembrane helix</keyword>
<evidence type="ECO:0000256" key="7">
    <source>
        <dbReference type="ARBA" id="ARBA00022475"/>
    </source>
</evidence>
<evidence type="ECO:0000256" key="13">
    <source>
        <dbReference type="SAM" id="Phobius"/>
    </source>
</evidence>
<keyword evidence="8 13" id="KW-0812">Transmembrane</keyword>
<feature type="transmembrane region" description="Helical" evidence="13">
    <location>
        <begin position="44"/>
        <end position="72"/>
    </location>
</feature>
<gene>
    <name evidence="14" type="ORF">EDD77_11861</name>
</gene>
<dbReference type="AlphaFoldDB" id="A0A4R1QN05"/>
<feature type="transmembrane region" description="Helical" evidence="13">
    <location>
        <begin position="281"/>
        <end position="301"/>
    </location>
</feature>
<organism evidence="14 15">
    <name type="scientific">Allofournierella massiliensis</name>
    <dbReference type="NCBI Taxonomy" id="1650663"/>
    <lineage>
        <taxon>Bacteria</taxon>
        <taxon>Bacillati</taxon>
        <taxon>Bacillota</taxon>
        <taxon>Clostridia</taxon>
        <taxon>Eubacteriales</taxon>
        <taxon>Oscillospiraceae</taxon>
        <taxon>Allofournierella</taxon>
    </lineage>
</organism>
<evidence type="ECO:0000256" key="2">
    <source>
        <dbReference type="ARBA" id="ARBA00004651"/>
    </source>
</evidence>
<keyword evidence="5" id="KW-0813">Transport</keyword>
<keyword evidence="10" id="KW-0406">Ion transport</keyword>
<evidence type="ECO:0000256" key="4">
    <source>
        <dbReference type="ARBA" id="ARBA00020268"/>
    </source>
</evidence>
<dbReference type="InterPro" id="IPR002528">
    <property type="entry name" value="MATE_fam"/>
</dbReference>
<proteinExistence type="inferred from homology"/>
<dbReference type="CDD" id="cd13138">
    <property type="entry name" value="MATE_yoeA_like"/>
    <property type="match status" value="1"/>
</dbReference>
<feature type="transmembrane region" description="Helical" evidence="13">
    <location>
        <begin position="233"/>
        <end position="261"/>
    </location>
</feature>
<evidence type="ECO:0000256" key="3">
    <source>
        <dbReference type="ARBA" id="ARBA00010199"/>
    </source>
</evidence>
<dbReference type="InterPro" id="IPR048279">
    <property type="entry name" value="MdtK-like"/>
</dbReference>
<keyword evidence="11 13" id="KW-0472">Membrane</keyword>
<dbReference type="RefSeq" id="WP_058963146.1">
    <property type="nucleotide sequence ID" value="NZ_CABKVM010000013.1"/>
</dbReference>
<dbReference type="PANTHER" id="PTHR43298:SF2">
    <property type="entry name" value="FMN_FAD EXPORTER YEEO-RELATED"/>
    <property type="match status" value="1"/>
</dbReference>
<name>A0A4R1QN05_9FIRM</name>
<dbReference type="GeneID" id="97379990"/>
<dbReference type="NCBIfam" id="TIGR00797">
    <property type="entry name" value="matE"/>
    <property type="match status" value="1"/>
</dbReference>
<feature type="transmembrane region" description="Helical" evidence="13">
    <location>
        <begin position="92"/>
        <end position="114"/>
    </location>
</feature>
<dbReference type="PIRSF" id="PIRSF006603">
    <property type="entry name" value="DinF"/>
    <property type="match status" value="1"/>
</dbReference>
<dbReference type="GO" id="GO:0005886">
    <property type="term" value="C:plasma membrane"/>
    <property type="evidence" value="ECO:0007669"/>
    <property type="project" value="UniProtKB-SubCell"/>
</dbReference>
<comment type="similarity">
    <text evidence="3">Belongs to the multi antimicrobial extrusion (MATE) (TC 2.A.66.1) family.</text>
</comment>
<evidence type="ECO:0000313" key="14">
    <source>
        <dbReference type="EMBL" id="TCL55119.1"/>
    </source>
</evidence>
<dbReference type="Proteomes" id="UP000295184">
    <property type="component" value="Unassembled WGS sequence"/>
</dbReference>
<dbReference type="GO" id="GO:0015297">
    <property type="term" value="F:antiporter activity"/>
    <property type="evidence" value="ECO:0007669"/>
    <property type="project" value="UniProtKB-KW"/>
</dbReference>
<evidence type="ECO:0000313" key="15">
    <source>
        <dbReference type="Proteomes" id="UP000295184"/>
    </source>
</evidence>
<accession>A0A4R1QN05</accession>
<sequence length="450" mass="48009">MTRSMTAGSPAKLILLFALPLFIGNLFQQVYNMADTFIVGRMLGVNALAAVGCTGSLMFLIIGLAQGLSAGFSILTAQRFGAGDADGVRQSYAASLILGGVISVVLTAASVAGTRQLLVLLQTPPEILEDATRYLMVVFAGIPATMLFNVVSNVLRALGDSKTPLYFLVAGCLLNIVLDVLLILYTPLGVMGAGVATVIAQLLAGVACVVYIHRAFPALRLHRSDWRLNRREVLSHLHMGLPMGFQSSIIAIGSLMLQYALNSLGSTAVAAFTAANKLESLGTLPLGSFGLAMGTFVAQNYGAGKLHRIRTGVVQCSAMALGWSAFMGAVFLLFGKPLARLFVGHDTRVTDLSYIYLFIVGLSMWVLALLFIFRYSLQGLGQSFVPTFAGIMELVMRGVCSVWLVGPFGFTGACLANPMAWTGSAVPLIIAFFITMRRLTLYMPEHEAEA</sequence>
<feature type="transmembrane region" description="Helical" evidence="13">
    <location>
        <begin position="418"/>
        <end position="436"/>
    </location>
</feature>
<dbReference type="GO" id="GO:0006811">
    <property type="term" value="P:monoatomic ion transport"/>
    <property type="evidence" value="ECO:0007669"/>
    <property type="project" value="UniProtKB-KW"/>
</dbReference>
<reference evidence="14 15" key="1">
    <citation type="submission" date="2019-03" db="EMBL/GenBank/DDBJ databases">
        <title>Genomic Encyclopedia of Type Strains, Phase IV (KMG-IV): sequencing the most valuable type-strain genomes for metagenomic binning, comparative biology and taxonomic classification.</title>
        <authorList>
            <person name="Goeker M."/>
        </authorList>
    </citation>
    <scope>NUCLEOTIDE SEQUENCE [LARGE SCALE GENOMIC DNA]</scope>
    <source>
        <strain evidence="14 15">DSM 100451</strain>
    </source>
</reference>
<feature type="transmembrane region" description="Helical" evidence="13">
    <location>
        <begin position="385"/>
        <end position="406"/>
    </location>
</feature>
<evidence type="ECO:0000256" key="12">
    <source>
        <dbReference type="ARBA" id="ARBA00031636"/>
    </source>
</evidence>
<evidence type="ECO:0000256" key="11">
    <source>
        <dbReference type="ARBA" id="ARBA00023136"/>
    </source>
</evidence>
<keyword evidence="6" id="KW-0050">Antiport</keyword>
<evidence type="ECO:0000256" key="1">
    <source>
        <dbReference type="ARBA" id="ARBA00003408"/>
    </source>
</evidence>
<comment type="caution">
    <text evidence="14">The sequence shown here is derived from an EMBL/GenBank/DDBJ whole genome shotgun (WGS) entry which is preliminary data.</text>
</comment>
<evidence type="ECO:0000256" key="5">
    <source>
        <dbReference type="ARBA" id="ARBA00022448"/>
    </source>
</evidence>
<feature type="transmembrane region" description="Helical" evidence="13">
    <location>
        <begin position="134"/>
        <end position="158"/>
    </location>
</feature>
<dbReference type="Pfam" id="PF01554">
    <property type="entry name" value="MatE"/>
    <property type="match status" value="2"/>
</dbReference>
<feature type="transmembrane region" description="Helical" evidence="13">
    <location>
        <begin position="354"/>
        <end position="373"/>
    </location>
</feature>
<dbReference type="GO" id="GO:0042910">
    <property type="term" value="F:xenobiotic transmembrane transporter activity"/>
    <property type="evidence" value="ECO:0007669"/>
    <property type="project" value="InterPro"/>
</dbReference>
<comment type="function">
    <text evidence="1">Multidrug efflux pump.</text>
</comment>
<keyword evidence="7" id="KW-1003">Cell membrane</keyword>
<comment type="subcellular location">
    <subcellularLocation>
        <location evidence="2">Cell membrane</location>
        <topology evidence="2">Multi-pass membrane protein</topology>
    </subcellularLocation>
</comment>
<feature type="transmembrane region" description="Helical" evidence="13">
    <location>
        <begin position="191"/>
        <end position="212"/>
    </location>
</feature>
<protein>
    <recommendedName>
        <fullName evidence="4">Probable multidrug resistance protein NorM</fullName>
    </recommendedName>
    <alternativeName>
        <fullName evidence="12">Multidrug-efflux transporter</fullName>
    </alternativeName>
</protein>
<dbReference type="EMBL" id="SLUM01000018">
    <property type="protein sequence ID" value="TCL55119.1"/>
    <property type="molecule type" value="Genomic_DNA"/>
</dbReference>
<feature type="transmembrane region" description="Helical" evidence="13">
    <location>
        <begin position="165"/>
        <end position="185"/>
    </location>
</feature>
<evidence type="ECO:0000256" key="8">
    <source>
        <dbReference type="ARBA" id="ARBA00022692"/>
    </source>
</evidence>
<dbReference type="OrthoDB" id="9776324at2"/>
<evidence type="ECO:0000256" key="6">
    <source>
        <dbReference type="ARBA" id="ARBA00022449"/>
    </source>
</evidence>
<evidence type="ECO:0000256" key="9">
    <source>
        <dbReference type="ARBA" id="ARBA00022989"/>
    </source>
</evidence>
<dbReference type="InterPro" id="IPR050222">
    <property type="entry name" value="MATE_MdtK"/>
</dbReference>
<evidence type="ECO:0000256" key="10">
    <source>
        <dbReference type="ARBA" id="ARBA00023065"/>
    </source>
</evidence>
<dbReference type="STRING" id="1650663.GCA_001486665_00637"/>